<dbReference type="Proteomes" id="UP000027265">
    <property type="component" value="Unassembled WGS sequence"/>
</dbReference>
<feature type="transmembrane region" description="Helical" evidence="2">
    <location>
        <begin position="329"/>
        <end position="355"/>
    </location>
</feature>
<organism evidence="3 4">
    <name type="scientific">Jaapia argillacea MUCL 33604</name>
    <dbReference type="NCBI Taxonomy" id="933084"/>
    <lineage>
        <taxon>Eukaryota</taxon>
        <taxon>Fungi</taxon>
        <taxon>Dikarya</taxon>
        <taxon>Basidiomycota</taxon>
        <taxon>Agaricomycotina</taxon>
        <taxon>Agaricomycetes</taxon>
        <taxon>Agaricomycetidae</taxon>
        <taxon>Jaapiales</taxon>
        <taxon>Jaapiaceae</taxon>
        <taxon>Jaapia</taxon>
    </lineage>
</organism>
<feature type="compositionally biased region" description="Polar residues" evidence="1">
    <location>
        <begin position="216"/>
        <end position="226"/>
    </location>
</feature>
<keyword evidence="2" id="KW-0472">Membrane</keyword>
<evidence type="ECO:0000313" key="4">
    <source>
        <dbReference type="Proteomes" id="UP000027265"/>
    </source>
</evidence>
<proteinExistence type="predicted"/>
<protein>
    <submittedName>
        <fullName evidence="3">Uncharacterized protein</fullName>
    </submittedName>
</protein>
<dbReference type="HOGENOM" id="CLU_020135_1_0_1"/>
<evidence type="ECO:0000313" key="3">
    <source>
        <dbReference type="EMBL" id="KDQ51960.1"/>
    </source>
</evidence>
<evidence type="ECO:0000256" key="1">
    <source>
        <dbReference type="SAM" id="MobiDB-lite"/>
    </source>
</evidence>
<dbReference type="AlphaFoldDB" id="A0A067PDS6"/>
<keyword evidence="2" id="KW-0812">Transmembrane</keyword>
<feature type="transmembrane region" description="Helical" evidence="2">
    <location>
        <begin position="367"/>
        <end position="390"/>
    </location>
</feature>
<dbReference type="OrthoDB" id="3253026at2759"/>
<name>A0A067PDS6_9AGAM</name>
<keyword evidence="2" id="KW-1133">Transmembrane helix</keyword>
<dbReference type="InParanoid" id="A0A067PDS6"/>
<dbReference type="EMBL" id="KL197743">
    <property type="protein sequence ID" value="KDQ51960.1"/>
    <property type="molecule type" value="Genomic_DNA"/>
</dbReference>
<keyword evidence="4" id="KW-1185">Reference proteome</keyword>
<gene>
    <name evidence="3" type="ORF">JAAARDRAFT_198619</name>
</gene>
<feature type="transmembrane region" description="Helical" evidence="2">
    <location>
        <begin position="410"/>
        <end position="431"/>
    </location>
</feature>
<accession>A0A067PDS6</accession>
<evidence type="ECO:0000256" key="2">
    <source>
        <dbReference type="SAM" id="Phobius"/>
    </source>
</evidence>
<feature type="region of interest" description="Disordered" evidence="1">
    <location>
        <begin position="207"/>
        <end position="229"/>
    </location>
</feature>
<reference evidence="4" key="1">
    <citation type="journal article" date="2014" name="Proc. Natl. Acad. Sci. U.S.A.">
        <title>Extensive sampling of basidiomycete genomes demonstrates inadequacy of the white-rot/brown-rot paradigm for wood decay fungi.</title>
        <authorList>
            <person name="Riley R."/>
            <person name="Salamov A.A."/>
            <person name="Brown D.W."/>
            <person name="Nagy L.G."/>
            <person name="Floudas D."/>
            <person name="Held B.W."/>
            <person name="Levasseur A."/>
            <person name="Lombard V."/>
            <person name="Morin E."/>
            <person name="Otillar R."/>
            <person name="Lindquist E.A."/>
            <person name="Sun H."/>
            <person name="LaButti K.M."/>
            <person name="Schmutz J."/>
            <person name="Jabbour D."/>
            <person name="Luo H."/>
            <person name="Baker S.E."/>
            <person name="Pisabarro A.G."/>
            <person name="Walton J.D."/>
            <person name="Blanchette R.A."/>
            <person name="Henrissat B."/>
            <person name="Martin F."/>
            <person name="Cullen D."/>
            <person name="Hibbett D.S."/>
            <person name="Grigoriev I.V."/>
        </authorList>
    </citation>
    <scope>NUCLEOTIDE SEQUENCE [LARGE SCALE GENOMIC DNA]</scope>
    <source>
        <strain evidence="4">MUCL 33604</strain>
    </source>
</reference>
<sequence length="448" mass="49240">MVAKVFQFTLVTTLLILSIAALPIPRSVVCVLTTWCDIAVFFTANYIAHATTIPTAPGAKWYNTAAWTILCLLLPFAGLGKSVGLILSHFIVGRSDLEKAWTHDALAVVVRSDDWEPAVDPEGVYIKLPRGFHELEESPATLPSATIVLDCGGDFERVAIKHVQIHGRMLLPKGYHLAYAGSQVPEIFPIMDEAEKRGGSFNRAVGSCREEHQGDKQQGQDQSTPDSCWGKFTRVRLSMEVKGRDSESKEGDENSLQEHSGLLKQDEEHVQKILAVTISDVTQRFLYHAGGDIASDAFEFEVSSMANQDHIPDGGYMYDDLKRPLSANLAILGIPIMILASFILPYVVVFIFSGFEAGRSTLAQRAWIMSWASSGQLSLLSFGLIIFLHPHFSLSTWKEAAKNSIFGPGWIPRLILPSLILLPIPAIRGFITVGKMLKEFGTCSLALV</sequence>